<reference evidence="1 2" key="1">
    <citation type="submission" date="2015-09" db="EMBL/GenBank/DDBJ databases">
        <title>Trachymyrmex cornetzi WGS genome.</title>
        <authorList>
            <person name="Nygaard S."/>
            <person name="Hu H."/>
            <person name="Boomsma J."/>
            <person name="Zhang G."/>
        </authorList>
    </citation>
    <scope>NUCLEOTIDE SEQUENCE [LARGE SCALE GENOMIC DNA]</scope>
    <source>
        <strain evidence="1">Tcor2-1</strain>
        <tissue evidence="1">Whole body</tissue>
    </source>
</reference>
<protein>
    <submittedName>
        <fullName evidence="1">Uncharacterized protein</fullName>
    </submittedName>
</protein>
<accession>A0A195EFW9</accession>
<dbReference type="EMBL" id="KQ978983">
    <property type="protein sequence ID" value="KYN26789.1"/>
    <property type="molecule type" value="Genomic_DNA"/>
</dbReference>
<dbReference type="AlphaFoldDB" id="A0A195EFW9"/>
<keyword evidence="2" id="KW-1185">Reference proteome</keyword>
<dbReference type="Proteomes" id="UP000078492">
    <property type="component" value="Unassembled WGS sequence"/>
</dbReference>
<name>A0A195EFW9_9HYME</name>
<evidence type="ECO:0000313" key="2">
    <source>
        <dbReference type="Proteomes" id="UP000078492"/>
    </source>
</evidence>
<proteinExistence type="predicted"/>
<sequence>MESSPRTVEVDEIHDRRINRMIFHTNDKNTFSRSHTDAEVCDYAKRSRQSFSRIHIQLDTVAERPSTNSSSIARCGCQIIQRSMILHASTSLGELSIVLHEIHGSLLWLIVSLSFGARNMAVSTVIVL</sequence>
<gene>
    <name evidence="1" type="ORF">ALC57_03830</name>
</gene>
<evidence type="ECO:0000313" key="1">
    <source>
        <dbReference type="EMBL" id="KYN26789.1"/>
    </source>
</evidence>
<organism evidence="1 2">
    <name type="scientific">Trachymyrmex cornetzi</name>
    <dbReference type="NCBI Taxonomy" id="471704"/>
    <lineage>
        <taxon>Eukaryota</taxon>
        <taxon>Metazoa</taxon>
        <taxon>Ecdysozoa</taxon>
        <taxon>Arthropoda</taxon>
        <taxon>Hexapoda</taxon>
        <taxon>Insecta</taxon>
        <taxon>Pterygota</taxon>
        <taxon>Neoptera</taxon>
        <taxon>Endopterygota</taxon>
        <taxon>Hymenoptera</taxon>
        <taxon>Apocrita</taxon>
        <taxon>Aculeata</taxon>
        <taxon>Formicoidea</taxon>
        <taxon>Formicidae</taxon>
        <taxon>Myrmicinae</taxon>
        <taxon>Trachymyrmex</taxon>
    </lineage>
</organism>